<evidence type="ECO:0000256" key="7">
    <source>
        <dbReference type="ARBA" id="ARBA00023136"/>
    </source>
</evidence>
<dbReference type="AlphaFoldDB" id="A0A1M4V5C2"/>
<reference evidence="10" key="1">
    <citation type="submission" date="2016-11" db="EMBL/GenBank/DDBJ databases">
        <authorList>
            <person name="Varghese N."/>
            <person name="Submissions S."/>
        </authorList>
    </citation>
    <scope>NUCLEOTIDE SEQUENCE [LARGE SCALE GENOMIC DNA]</scope>
    <source>
        <strain evidence="10">DSM 18095</strain>
    </source>
</reference>
<evidence type="ECO:0000256" key="6">
    <source>
        <dbReference type="ARBA" id="ARBA00022989"/>
    </source>
</evidence>
<dbReference type="GeneID" id="90995718"/>
<evidence type="ECO:0000256" key="4">
    <source>
        <dbReference type="ARBA" id="ARBA00022544"/>
    </source>
</evidence>
<accession>A0A1M4V5C2</accession>
<keyword evidence="4" id="KW-0309">Germination</keyword>
<dbReference type="InterPro" id="IPR004761">
    <property type="entry name" value="Spore_GerAB"/>
</dbReference>
<evidence type="ECO:0000256" key="3">
    <source>
        <dbReference type="ARBA" id="ARBA00022448"/>
    </source>
</evidence>
<feature type="transmembrane region" description="Helical" evidence="8">
    <location>
        <begin position="115"/>
        <end position="133"/>
    </location>
</feature>
<feature type="transmembrane region" description="Helical" evidence="8">
    <location>
        <begin position="269"/>
        <end position="292"/>
    </location>
</feature>
<feature type="transmembrane region" description="Helical" evidence="8">
    <location>
        <begin position="304"/>
        <end position="326"/>
    </location>
</feature>
<dbReference type="PANTHER" id="PTHR34975">
    <property type="entry name" value="SPORE GERMINATION PROTEIN A2"/>
    <property type="match status" value="1"/>
</dbReference>
<dbReference type="GO" id="GO:0016020">
    <property type="term" value="C:membrane"/>
    <property type="evidence" value="ECO:0007669"/>
    <property type="project" value="UniProtKB-SubCell"/>
</dbReference>
<dbReference type="PANTHER" id="PTHR34975:SF2">
    <property type="entry name" value="SPORE GERMINATION PROTEIN A2"/>
    <property type="match status" value="1"/>
</dbReference>
<keyword evidence="5 8" id="KW-0812">Transmembrane</keyword>
<keyword evidence="3" id="KW-0813">Transport</keyword>
<organism evidence="9 10">
    <name type="scientific">Tissierella praeacuta DSM 18095</name>
    <dbReference type="NCBI Taxonomy" id="1123404"/>
    <lineage>
        <taxon>Bacteria</taxon>
        <taxon>Bacillati</taxon>
        <taxon>Bacillota</taxon>
        <taxon>Tissierellia</taxon>
        <taxon>Tissierellales</taxon>
        <taxon>Tissierellaceae</taxon>
        <taxon>Tissierella</taxon>
    </lineage>
</organism>
<evidence type="ECO:0000313" key="9">
    <source>
        <dbReference type="EMBL" id="SHE64145.1"/>
    </source>
</evidence>
<proteinExistence type="inferred from homology"/>
<sequence length="371" mass="43153">MNEKVSSRQAIFIITISRITTVLTIMSPVYMSPANQDVWISIILSFFYTILTCVPLLFLANKFKEFTIIGYMEKILGKILGKIVGILYAIFFATIAIFFSYISVQMIRASFLSDTKTYIIILFLIASCLYIVSKELVVILRFSELMVPIILVSLIIFIFLGYNNMDFKLLLPIYKDSTFLDINIGAMQLSLVFIDIYSLTMIVPSLEDKKRINEIFIKASIISLLFVLGTVLATQSSLGVEQVKHFNYPFLAYIRNIRAYFTFERIESIYIFIWIIAMIIKIITYLCISIDAFKEIFKKESRNILLYIVCIMVALITFYIAEVNPMMVEIKSIKFPEYIYYFIFKTIIPLIAVIVYFFRRKTLEEQEKLKN</sequence>
<feature type="transmembrane region" description="Helical" evidence="8">
    <location>
        <begin position="182"/>
        <end position="203"/>
    </location>
</feature>
<evidence type="ECO:0000256" key="8">
    <source>
        <dbReference type="SAM" id="Phobius"/>
    </source>
</evidence>
<name>A0A1M4V5C2_9FIRM</name>
<feature type="transmembrane region" description="Helical" evidence="8">
    <location>
        <begin position="12"/>
        <end position="32"/>
    </location>
</feature>
<comment type="similarity">
    <text evidence="2">Belongs to the amino acid-polyamine-organocation (APC) superfamily. Spore germination protein (SGP) (TC 2.A.3.9) family.</text>
</comment>
<dbReference type="STRING" id="1123404.SAMN02745784_01357"/>
<feature type="transmembrane region" description="Helical" evidence="8">
    <location>
        <begin position="145"/>
        <end position="162"/>
    </location>
</feature>
<feature type="transmembrane region" description="Helical" evidence="8">
    <location>
        <begin position="215"/>
        <end position="234"/>
    </location>
</feature>
<dbReference type="RefSeq" id="WP_072974597.1">
    <property type="nucleotide sequence ID" value="NZ_FQTY01000004.1"/>
</dbReference>
<evidence type="ECO:0000256" key="5">
    <source>
        <dbReference type="ARBA" id="ARBA00022692"/>
    </source>
</evidence>
<dbReference type="Gene3D" id="1.20.1740.10">
    <property type="entry name" value="Amino acid/polyamine transporter I"/>
    <property type="match status" value="1"/>
</dbReference>
<evidence type="ECO:0000256" key="1">
    <source>
        <dbReference type="ARBA" id="ARBA00004141"/>
    </source>
</evidence>
<feature type="transmembrane region" description="Helical" evidence="8">
    <location>
        <begin position="79"/>
        <end position="103"/>
    </location>
</feature>
<dbReference type="Proteomes" id="UP000184114">
    <property type="component" value="Unassembled WGS sequence"/>
</dbReference>
<feature type="transmembrane region" description="Helical" evidence="8">
    <location>
        <begin position="338"/>
        <end position="358"/>
    </location>
</feature>
<comment type="subcellular location">
    <subcellularLocation>
        <location evidence="1">Membrane</location>
        <topology evidence="1">Multi-pass membrane protein</topology>
    </subcellularLocation>
</comment>
<gene>
    <name evidence="9" type="ORF">SAMN02745784_01357</name>
</gene>
<dbReference type="NCBIfam" id="TIGR00912">
    <property type="entry name" value="2A0309"/>
    <property type="match status" value="1"/>
</dbReference>
<evidence type="ECO:0000313" key="10">
    <source>
        <dbReference type="Proteomes" id="UP000184114"/>
    </source>
</evidence>
<dbReference type="Pfam" id="PF03845">
    <property type="entry name" value="Spore_permease"/>
    <property type="match status" value="1"/>
</dbReference>
<feature type="transmembrane region" description="Helical" evidence="8">
    <location>
        <begin position="38"/>
        <end position="59"/>
    </location>
</feature>
<keyword evidence="10" id="KW-1185">Reference proteome</keyword>
<protein>
    <submittedName>
        <fullName evidence="9">Spore germination protein</fullName>
    </submittedName>
</protein>
<keyword evidence="6 8" id="KW-1133">Transmembrane helix</keyword>
<dbReference type="GO" id="GO:0009847">
    <property type="term" value="P:spore germination"/>
    <property type="evidence" value="ECO:0007669"/>
    <property type="project" value="InterPro"/>
</dbReference>
<dbReference type="EMBL" id="FQTY01000004">
    <property type="protein sequence ID" value="SHE64145.1"/>
    <property type="molecule type" value="Genomic_DNA"/>
</dbReference>
<keyword evidence="7 8" id="KW-0472">Membrane</keyword>
<evidence type="ECO:0000256" key="2">
    <source>
        <dbReference type="ARBA" id="ARBA00007998"/>
    </source>
</evidence>